<dbReference type="PANTHER" id="PTHR10845:SF259">
    <property type="entry name" value="RGS DOMAIN-CONTAINING PROTEIN-RELATED"/>
    <property type="match status" value="1"/>
</dbReference>
<dbReference type="Gene3D" id="1.10.167.10">
    <property type="entry name" value="Regulator of G-protein Signalling 4, domain 2"/>
    <property type="match status" value="1"/>
</dbReference>
<proteinExistence type="evidence at transcript level"/>
<feature type="region of interest" description="Disordered" evidence="1">
    <location>
        <begin position="100"/>
        <end position="121"/>
    </location>
</feature>
<feature type="compositionally biased region" description="Polar residues" evidence="1">
    <location>
        <begin position="340"/>
        <end position="355"/>
    </location>
</feature>
<dbReference type="PROSITE" id="PS50004">
    <property type="entry name" value="C2"/>
    <property type="match status" value="1"/>
</dbReference>
<name>A0A6F9DHE8_9ASCI</name>
<feature type="compositionally biased region" description="Low complexity" evidence="1">
    <location>
        <begin position="595"/>
        <end position="615"/>
    </location>
</feature>
<dbReference type="InterPro" id="IPR016137">
    <property type="entry name" value="RGS"/>
</dbReference>
<dbReference type="Pfam" id="PF00615">
    <property type="entry name" value="RGS"/>
    <property type="match status" value="1"/>
</dbReference>
<dbReference type="InterPro" id="IPR035892">
    <property type="entry name" value="C2_domain_sf"/>
</dbReference>
<dbReference type="EMBL" id="LR786980">
    <property type="protein sequence ID" value="CAB3262842.1"/>
    <property type="molecule type" value="mRNA"/>
</dbReference>
<dbReference type="PRINTS" id="PR01301">
    <property type="entry name" value="RGSPROTEIN"/>
</dbReference>
<feature type="compositionally biased region" description="Low complexity" evidence="1">
    <location>
        <begin position="363"/>
        <end position="373"/>
    </location>
</feature>
<dbReference type="SMART" id="SM00315">
    <property type="entry name" value="RGS"/>
    <property type="match status" value="1"/>
</dbReference>
<accession>A0A6F9DHE8</accession>
<reference evidence="4" key="1">
    <citation type="submission" date="2020-04" db="EMBL/GenBank/DDBJ databases">
        <authorList>
            <person name="Neveu A P."/>
        </authorList>
    </citation>
    <scope>NUCLEOTIDE SEQUENCE</scope>
    <source>
        <tissue evidence="4">Whole embryo</tissue>
    </source>
</reference>
<protein>
    <submittedName>
        <fullName evidence="4">Uncharacterized protein LOC100184048</fullName>
    </submittedName>
</protein>
<evidence type="ECO:0000259" key="2">
    <source>
        <dbReference type="PROSITE" id="PS50004"/>
    </source>
</evidence>
<dbReference type="PANTHER" id="PTHR10845">
    <property type="entry name" value="REGULATOR OF G PROTEIN SIGNALING"/>
    <property type="match status" value="1"/>
</dbReference>
<dbReference type="AlphaFoldDB" id="A0A6F9DHE8"/>
<feature type="domain" description="C2" evidence="2">
    <location>
        <begin position="178"/>
        <end position="303"/>
    </location>
</feature>
<feature type="domain" description="RGS" evidence="3">
    <location>
        <begin position="732"/>
        <end position="841"/>
    </location>
</feature>
<feature type="region of interest" description="Disordered" evidence="1">
    <location>
        <begin position="571"/>
        <end position="616"/>
    </location>
</feature>
<evidence type="ECO:0000313" key="4">
    <source>
        <dbReference type="EMBL" id="CAB3262842.1"/>
    </source>
</evidence>
<evidence type="ECO:0000259" key="3">
    <source>
        <dbReference type="PROSITE" id="PS50132"/>
    </source>
</evidence>
<dbReference type="SUPFAM" id="SSF48097">
    <property type="entry name" value="Regulator of G-protein signaling, RGS"/>
    <property type="match status" value="1"/>
</dbReference>
<dbReference type="FunFam" id="1.10.167.10:FF:000001">
    <property type="entry name" value="Putative regulator of g-protein signaling 12"/>
    <property type="match status" value="1"/>
</dbReference>
<feature type="compositionally biased region" description="Acidic residues" evidence="1">
    <location>
        <begin position="101"/>
        <end position="112"/>
    </location>
</feature>
<feature type="region of interest" description="Disordered" evidence="1">
    <location>
        <begin position="322"/>
        <end position="373"/>
    </location>
</feature>
<dbReference type="SUPFAM" id="SSF49562">
    <property type="entry name" value="C2 domain (Calcium/lipid-binding domain, CaLB)"/>
    <property type="match status" value="1"/>
</dbReference>
<dbReference type="InterPro" id="IPR036305">
    <property type="entry name" value="RGS_sf"/>
</dbReference>
<dbReference type="PROSITE" id="PS50132">
    <property type="entry name" value="RGS"/>
    <property type="match status" value="1"/>
</dbReference>
<dbReference type="Gene3D" id="2.60.40.150">
    <property type="entry name" value="C2 domain"/>
    <property type="match status" value="1"/>
</dbReference>
<organism evidence="4">
    <name type="scientific">Phallusia mammillata</name>
    <dbReference type="NCBI Taxonomy" id="59560"/>
    <lineage>
        <taxon>Eukaryota</taxon>
        <taxon>Metazoa</taxon>
        <taxon>Chordata</taxon>
        <taxon>Tunicata</taxon>
        <taxon>Ascidiacea</taxon>
        <taxon>Phlebobranchia</taxon>
        <taxon>Ascidiidae</taxon>
        <taxon>Phallusia</taxon>
    </lineage>
</organism>
<dbReference type="InterPro" id="IPR044926">
    <property type="entry name" value="RGS_subdomain_2"/>
</dbReference>
<dbReference type="InterPro" id="IPR000008">
    <property type="entry name" value="C2_dom"/>
</dbReference>
<sequence>MSVRALTTITNDVRKPKQVGKTPTLRVKTFHKILKKKPQDAPENLGANQHNQWLMAVERAAWRRGLVSSSSSTSSSTSEDDDVTRKEMFSRIRARLNQFDSESDCTSSEDDTMNYGGGPGIRMRKMRRIQQMKQMSSSDLKSAENDDEVFTAHMRTALSVRSLPQGGAVDRLQEVGVVPEHSQLKLVVCGTSKKLTVTFLGLKSFKQVCKVSGVPNQVYLKISLAPDTESRIRHRTKAERVDDDVTTLHDTFSFDINHRDASKRLLISAWSKTLDSERSVFIGCMSFGIRNIINNQEIIQGWYYFLRENLGRRKHLKVKLLSSTEAAKRHRTPRQHTQSRDSGSGSNCGNQIRSQTSRRRFSNRSGSSDSSLASGYAKTCVYDRCSCSCCTVDEVDRERRRLSKINKRRRVSGGVSTPGVVYYDLGERIPNQGGSPIVTSSVSRRSIGQAVEKRSCDVTGGTMQKAGTKTPCGRRNLQRKNYSSNDLLLSRISYCADPDKITEDDDVFVGKGELKEASLHRMETRSARIVSPTSLQGCKKGLMVDELKKPSDSVSKLRHLRVRNVQPIKFEFDSEAQPSSPDSDDRGYHSDTGVSTSSTTSEESSPSQQSSTDSDYVYLPGDVKEEACHNAPVDGCNVINDLIKTCDGFVDPNDVITKDVEEKSKSGKFFSIKTWLHRRAGDVDGQHRPVVTLKASQSQRRCEIEANKLRRTASLRKPKRNACDNCFGNVQNLSELLEKKGGLAAFRVFLQREFSEENIDFWVDCQNFKLTKPSKARKVALKIYERYVATGSPNEINVDGHIRDETKQKLNDVSPDTFEAAQIRIFKLMERDSFRRFLVSDLAHKCKA</sequence>
<evidence type="ECO:0000256" key="1">
    <source>
        <dbReference type="SAM" id="MobiDB-lite"/>
    </source>
</evidence>
<gene>
    <name evidence="4" type="primary">LOC100184048</name>
</gene>